<dbReference type="GO" id="GO:0000977">
    <property type="term" value="F:RNA polymerase II transcription regulatory region sequence-specific DNA binding"/>
    <property type="evidence" value="ECO:0007669"/>
    <property type="project" value="TreeGrafter"/>
</dbReference>
<dbReference type="PROSITE" id="PS50118">
    <property type="entry name" value="HMG_BOX_2"/>
    <property type="match status" value="1"/>
</dbReference>
<feature type="compositionally biased region" description="Polar residues" evidence="8">
    <location>
        <begin position="1085"/>
        <end position="1101"/>
    </location>
</feature>
<feature type="compositionally biased region" description="Basic and acidic residues" evidence="8">
    <location>
        <begin position="136"/>
        <end position="155"/>
    </location>
</feature>
<feature type="region of interest" description="Disordered" evidence="8">
    <location>
        <begin position="969"/>
        <end position="1016"/>
    </location>
</feature>
<comment type="caution">
    <text evidence="10">The sequence shown here is derived from an EMBL/GenBank/DDBJ whole genome shotgun (WGS) entry which is preliminary data.</text>
</comment>
<feature type="compositionally biased region" description="Polar residues" evidence="8">
    <location>
        <begin position="433"/>
        <end position="453"/>
    </location>
</feature>
<feature type="region of interest" description="Disordered" evidence="8">
    <location>
        <begin position="2378"/>
        <end position="2438"/>
    </location>
</feature>
<name>A0A226DAQ7_FOLCA</name>
<evidence type="ECO:0000256" key="5">
    <source>
        <dbReference type="ARBA" id="ARBA00023163"/>
    </source>
</evidence>
<feature type="compositionally biased region" description="Polar residues" evidence="8">
    <location>
        <begin position="997"/>
        <end position="1012"/>
    </location>
</feature>
<dbReference type="InterPro" id="IPR058606">
    <property type="entry name" value="HTH_Cic_C"/>
</dbReference>
<feature type="compositionally biased region" description="Polar residues" evidence="8">
    <location>
        <begin position="101"/>
        <end position="122"/>
    </location>
</feature>
<feature type="region of interest" description="Disordered" evidence="8">
    <location>
        <begin position="307"/>
        <end position="353"/>
    </location>
</feature>
<evidence type="ECO:0000256" key="6">
    <source>
        <dbReference type="ARBA" id="ARBA00023242"/>
    </source>
</evidence>
<evidence type="ECO:0000256" key="1">
    <source>
        <dbReference type="ARBA" id="ARBA00022491"/>
    </source>
</evidence>
<feature type="compositionally biased region" description="Polar residues" evidence="8">
    <location>
        <begin position="1978"/>
        <end position="1989"/>
    </location>
</feature>
<dbReference type="CDD" id="cd21990">
    <property type="entry name" value="HMG-box_CIC-like"/>
    <property type="match status" value="1"/>
</dbReference>
<sequence>MGRRKATTTDTTHNARDTEVETRRGRGRGGGGRGVQRRGGSIGTRGGGRRQSPTTTTPPLAENKASHTTTMTADVGAEQTPNVNVVGGAVGGGGSAHGKTLRTTEGTTNSACDKAQMSQQSTSGASGNNSGANKSRTNDTNKIDSPDKDGPEVVHKSVSSNESFKLRLPKKRKFDLSDFETPSLPECNKITVTSTPEKPDIATPHNFNSQSHLNSSSVSFYDNQTTAAAGVEVQDGSNTGAPTSAIIMPSDSIINNPNGNSVSGHHHHHHHHQRNHDNRHSPPQPSFQTSSTVPTIHPADMRNILPQQQQQQHHHSHSSSMHSIQNMSSIQQHTSHSNSHIVSSPSRHPSHTLSIPELQGLASKALINPQLDTHLGQLTPTTVGGGGGTMLKPGGNYSPSVQPSSESSSNNKAVVYGAYGSNPNRGNVHMSPIYSNTGSSRDASPLSSSYSINQQQHQYPSSSQSEQPMDLGCRSTNQQAAHLGHSSEPLYSTSMTHMTQHQQQTTIVNYTSRSPSPSYRIQHQHQNHNKPSGSDPSSQSAHNRSTQSSVNTSQSSHHQQQYPASYRGIVQSSKQVSSMHPYRMGATSEHEGLNLVVERTKSPTEYSSVYSQSSLPSAATQSNPISISTTPAEVTFAKIAPLLSQGMMQQQQHHQSHSHPVVVGSSQQSHVGSGRLLMAAPSHHQQHKEQGHDALTRSSPAAPPAHHQPSSVISGPGSDRVTIEIRDNRDFRTLSRSNSVDVSREDVITTEVRGDEAQSLPISAYAPKYEFQTVLQTSKLEEPKSSEHSWRDGGNNTITNNNNKNESNVQRADIKPPTVVNPPPLDLREWKGHRVLAKRANFYMPGVITGVSGHSTITVLFDRDNESMSYTDVILSRTSFYDIVSDASPAPAQVTVGCQVCVRTSTDSSLFVEGAVSRISGWPPQYVVHVALENKDYTVARPNLRLMLPPWWDELKAIESIYALPHNPPPQVSDNRESAHGGGVVVVGTSSSSSSSRQQSNGPSPISNSNHSCSDDRKRQTEYEFCESDDDLHREDIHFNEVGATIGGRGGCGSLTPGTQLGSSKCSSVQSHVSSGSLIGERGTPRSQATTPRSQNGTPQSHKYKKGDVVSTPTGIRKKFNGKQWRRLCSRESCTKESQRRGYCSRHLGMKGKPGSHHTSSSSSLRSKSKESEADEASSRDSGTSPSSLRDVRYAGRFDADETEAATMLVSLSRSTSPSFSPPSSQKSGCNSPRVLQSPLTVGSRHNLFMPIAGANMSPVPHTSPPSWQNKPAVEAIVSISSLVTSDRSQSVIRPEIVRPKLSVIQMSPLVSSATSTTCSAPSYVVHATSGLKTSTIENQSAGSRGGTFITPNNSSNNSSNAHHHIGIVIANSANINHVVTSDSGNTSSVIKEIKQENSSGDVHEGNSGVRGGGGGMITPLAPPPLTLMKGPMTLTPLVMQNTHPNSKGHQVQISPMSRYQVIPLTTMSTSNSGTQIVLAHPISTMGQHTTYQQTRQIITTTSSGGGGGGGMAPTTSGGGQTPTTTVVMTGVPGSTPITFKKTIVPVLTHRNEVLSIENSHQHSNTAEDKSDGTDLKSKATEMTSKQHVPNGGVSFNGIPIINPSSPPQLIIPEHSSMEDGGGMVMVRPKLDSLQTNFIHLVDGRKGAIVSSNTSGSHTNTIVITTSGNHLQPTQLLPVIPAVTASDGGQNIGNESESNPKVYPWQALLPFLTPTPSPPQQHCSNGTPESPSSKDGSTSTLILPSHDPDLGLPDIGDDDDDVFVVGVSEEMTKLNGANKRRALSLPASKHDDCKEPERVRRPMNAFMIFSKRHRALVHQRHPNQDNRTVSKILGEWWYQLGPDEKQKYHALASEVKEAHFKANPGWKWCSRDRRKSSSGTGPPGLDIGKKGRSSSTEDGPFGARPPGVAEVPGSSSVESGIGSGTTGGEVHKSSDFSDEEDRMVICDDIDLVCKEKVLEDCESDFESEKAHPTPAASKPNTHFKSQIGPSTSTSIILTNSTPISIVTPTNTINKPKPIRLPSDPTPVSGQWSSISPSVPKLVFQPTGSAFRSMPSPKEPLKGPDGDDKPTKSPAPGPTHLVTFTSSAGAPTQTLLVRPTFTIGSNNKTAYLTLLKPVETSPSTTVPTIVSQDKITIPSISVTEPITVSQGSGGTEAKPLFVLAPTPAQLGKAPLQRRQSQSSLTLSMSSASELMDVDIKQESSEDVTRGDAMEEEDNPPAKSEHETVQITIEHVEPEMNPSTPCTQETEKHENEECHETSILKPFFKKNVEDGMEKVLEQVHFSQKFSSLPQFKPDDCQSPNTLSLPSSPRVILNSFRRTDSSFRKKRMPSANDGELYQQQMTGSEHMSHVDCASAPVKLTGSTFFGPDFNLEAFKHDNPGGVSSKTTLTKPGTSDDYNIPSSPMMSGPCPGPLSASFSSLRSPRTPKTPASLNRSLDCGMEKGHRKVLEQRRQLVVQLFEENGTLFPTTQATSSFQTQHANVFPNKACLQLKIREVRQKLMSTNQSGHLGSANQSPVTPSATQESTGIFDLPLTPATPVDAEMPSSSTQLHHPPPNCPTSAPTTQESS</sequence>
<feature type="region of interest" description="Disordered" evidence="8">
    <location>
        <begin position="182"/>
        <end position="214"/>
    </location>
</feature>
<feature type="region of interest" description="Disordered" evidence="8">
    <location>
        <begin position="1140"/>
        <end position="1191"/>
    </location>
</feature>
<feature type="compositionally biased region" description="Polar residues" evidence="8">
    <location>
        <begin position="2559"/>
        <end position="2569"/>
    </location>
</feature>
<evidence type="ECO:0000259" key="9">
    <source>
        <dbReference type="PROSITE" id="PS50118"/>
    </source>
</evidence>
<evidence type="ECO:0000256" key="3">
    <source>
        <dbReference type="ARBA" id="ARBA00023015"/>
    </source>
</evidence>
<feature type="compositionally biased region" description="Low complexity" evidence="8">
    <location>
        <begin position="123"/>
        <end position="133"/>
    </location>
</feature>
<keyword evidence="11" id="KW-1185">Reference proteome</keyword>
<feature type="compositionally biased region" description="Basic and acidic residues" evidence="8">
    <location>
        <begin position="2198"/>
        <end position="2211"/>
    </location>
</feature>
<evidence type="ECO:0000313" key="10">
    <source>
        <dbReference type="EMBL" id="OXA42622.1"/>
    </source>
</evidence>
<feature type="region of interest" description="Disordered" evidence="8">
    <location>
        <begin position="680"/>
        <end position="719"/>
    </location>
</feature>
<feature type="region of interest" description="Disordered" evidence="8">
    <location>
        <begin position="2505"/>
        <end position="2569"/>
    </location>
</feature>
<dbReference type="Pfam" id="PF00505">
    <property type="entry name" value="HMG_box"/>
    <property type="match status" value="1"/>
</dbReference>
<dbReference type="Proteomes" id="UP000198287">
    <property type="component" value="Unassembled WGS sequence"/>
</dbReference>
<feature type="region of interest" description="Disordered" evidence="8">
    <location>
        <begin position="1"/>
        <end position="68"/>
    </location>
</feature>
<feature type="compositionally biased region" description="Polar residues" evidence="8">
    <location>
        <begin position="1720"/>
        <end position="1742"/>
    </location>
</feature>
<evidence type="ECO:0000256" key="7">
    <source>
        <dbReference type="PROSITE-ProRule" id="PRU00267"/>
    </source>
</evidence>
<dbReference type="Pfam" id="PF16090">
    <property type="entry name" value="DUF4819"/>
    <property type="match status" value="1"/>
</dbReference>
<feature type="compositionally biased region" description="Basic and acidic residues" evidence="8">
    <location>
        <begin position="13"/>
        <end position="24"/>
    </location>
</feature>
<proteinExistence type="predicted"/>
<reference evidence="10 11" key="1">
    <citation type="submission" date="2015-12" db="EMBL/GenBank/DDBJ databases">
        <title>The genome of Folsomia candida.</title>
        <authorList>
            <person name="Faddeeva A."/>
            <person name="Derks M.F."/>
            <person name="Anvar Y."/>
            <person name="Smit S."/>
            <person name="Van Straalen N."/>
            <person name="Roelofs D."/>
        </authorList>
    </citation>
    <scope>NUCLEOTIDE SEQUENCE [LARGE SCALE GENOMIC DNA]</scope>
    <source>
        <strain evidence="10 11">VU population</strain>
        <tissue evidence="10">Whole body</tissue>
    </source>
</reference>
<feature type="region of interest" description="Disordered" evidence="8">
    <location>
        <begin position="1709"/>
        <end position="1755"/>
    </location>
</feature>
<feature type="compositionally biased region" description="Basic and acidic residues" evidence="8">
    <location>
        <begin position="1566"/>
        <end position="1578"/>
    </location>
</feature>
<feature type="compositionally biased region" description="Low complexity" evidence="8">
    <location>
        <begin position="1157"/>
        <end position="1166"/>
    </location>
</feature>
<feature type="compositionally biased region" description="Polar residues" evidence="8">
    <location>
        <begin position="2025"/>
        <end position="2036"/>
    </location>
</feature>
<feature type="compositionally biased region" description="Polar residues" evidence="8">
    <location>
        <begin position="2505"/>
        <end position="2527"/>
    </location>
</feature>
<feature type="compositionally biased region" description="Polar residues" evidence="8">
    <location>
        <begin position="252"/>
        <end position="263"/>
    </location>
</feature>
<dbReference type="GO" id="GO:0000981">
    <property type="term" value="F:DNA-binding transcription factor activity, RNA polymerase II-specific"/>
    <property type="evidence" value="ECO:0007669"/>
    <property type="project" value="TreeGrafter"/>
</dbReference>
<feature type="region of interest" description="Disordered" evidence="8">
    <location>
        <begin position="1060"/>
        <end position="1117"/>
    </location>
</feature>
<feature type="region of interest" description="Disordered" evidence="8">
    <location>
        <begin position="779"/>
        <end position="820"/>
    </location>
</feature>
<organism evidence="10 11">
    <name type="scientific">Folsomia candida</name>
    <name type="common">Springtail</name>
    <dbReference type="NCBI Taxonomy" id="158441"/>
    <lineage>
        <taxon>Eukaryota</taxon>
        <taxon>Metazoa</taxon>
        <taxon>Ecdysozoa</taxon>
        <taxon>Arthropoda</taxon>
        <taxon>Hexapoda</taxon>
        <taxon>Collembola</taxon>
        <taxon>Entomobryomorpha</taxon>
        <taxon>Isotomoidea</taxon>
        <taxon>Isotomidae</taxon>
        <taxon>Proisotominae</taxon>
        <taxon>Folsomia</taxon>
    </lineage>
</organism>
<feature type="compositionally biased region" description="Gly residues" evidence="8">
    <location>
        <begin position="1504"/>
        <end position="1521"/>
    </location>
</feature>
<feature type="compositionally biased region" description="Basic and acidic residues" evidence="8">
    <location>
        <begin position="2058"/>
        <end position="2070"/>
    </location>
</feature>
<keyword evidence="6 7" id="KW-0539">Nucleus</keyword>
<feature type="compositionally biased region" description="Low complexity" evidence="8">
    <location>
        <begin position="545"/>
        <end position="561"/>
    </location>
</feature>
<dbReference type="SUPFAM" id="SSF47095">
    <property type="entry name" value="HMG-box"/>
    <property type="match status" value="1"/>
</dbReference>
<feature type="compositionally biased region" description="Low complexity" evidence="8">
    <location>
        <begin position="454"/>
        <end position="467"/>
    </location>
</feature>
<feature type="region of interest" description="Disordered" evidence="8">
    <location>
        <begin position="2008"/>
        <end position="2086"/>
    </location>
</feature>
<feature type="compositionally biased region" description="Low complexity" evidence="8">
    <location>
        <begin position="390"/>
        <end position="409"/>
    </location>
</feature>
<feature type="compositionally biased region" description="Polar residues" evidence="8">
    <location>
        <begin position="511"/>
        <end position="521"/>
    </location>
</feature>
<keyword evidence="3" id="KW-0805">Transcription regulation</keyword>
<dbReference type="FunFam" id="1.10.30.10:FF:000010">
    <property type="entry name" value="Capicua transcriptional repressor b"/>
    <property type="match status" value="1"/>
</dbReference>
<feature type="compositionally biased region" description="Polar residues" evidence="8">
    <location>
        <begin position="2382"/>
        <end position="2397"/>
    </location>
</feature>
<evidence type="ECO:0000313" key="11">
    <source>
        <dbReference type="Proteomes" id="UP000198287"/>
    </source>
</evidence>
<evidence type="ECO:0000256" key="8">
    <source>
        <dbReference type="SAM" id="MobiDB-lite"/>
    </source>
</evidence>
<feature type="region of interest" description="Disordered" evidence="8">
    <location>
        <begin position="511"/>
        <end position="564"/>
    </location>
</feature>
<feature type="region of interest" description="Disordered" evidence="8">
    <location>
        <begin position="1213"/>
        <end position="1238"/>
    </location>
</feature>
<feature type="compositionally biased region" description="Polar residues" evidence="8">
    <location>
        <begin position="529"/>
        <end position="544"/>
    </location>
</feature>
<dbReference type="InterPro" id="IPR052412">
    <property type="entry name" value="CC-Dev_Transcription_Reg"/>
</dbReference>
<evidence type="ECO:0000256" key="2">
    <source>
        <dbReference type="ARBA" id="ARBA00022553"/>
    </source>
</evidence>
<dbReference type="InterPro" id="IPR058607">
    <property type="entry name" value="HMG-box_Cic-like"/>
</dbReference>
<dbReference type="OrthoDB" id="10051111at2759"/>
<feature type="domain" description="HMG box" evidence="9">
    <location>
        <begin position="1799"/>
        <end position="1867"/>
    </location>
</feature>
<feature type="region of interest" description="Disordered" evidence="8">
    <location>
        <begin position="1965"/>
        <end position="1995"/>
    </location>
</feature>
<feature type="region of interest" description="Disordered" evidence="8">
    <location>
        <begin position="1503"/>
        <end position="1522"/>
    </location>
</feature>
<dbReference type="GO" id="GO:0005634">
    <property type="term" value="C:nucleus"/>
    <property type="evidence" value="ECO:0007669"/>
    <property type="project" value="UniProtKB-UniRule"/>
</dbReference>
<dbReference type="InterPro" id="IPR036910">
    <property type="entry name" value="HMG_box_dom_sf"/>
</dbReference>
<feature type="compositionally biased region" description="Basic residues" evidence="8">
    <location>
        <begin position="264"/>
        <end position="274"/>
    </location>
</feature>
<dbReference type="SMART" id="SM00398">
    <property type="entry name" value="HMG"/>
    <property type="match status" value="1"/>
</dbReference>
<feature type="region of interest" description="Disordered" evidence="8">
    <location>
        <begin position="87"/>
        <end position="163"/>
    </location>
</feature>
<dbReference type="InterPro" id="IPR009071">
    <property type="entry name" value="HMG_box_dom"/>
</dbReference>
<feature type="compositionally biased region" description="Basic and acidic residues" evidence="8">
    <location>
        <begin position="779"/>
        <end position="791"/>
    </location>
</feature>
<feature type="region of interest" description="Disordered" evidence="8">
    <location>
        <begin position="231"/>
        <end position="294"/>
    </location>
</feature>
<dbReference type="STRING" id="158441.A0A226DAQ7"/>
<keyword evidence="1" id="KW-0678">Repressor</keyword>
<feature type="compositionally biased region" description="Low complexity" evidence="8">
    <location>
        <begin position="318"/>
        <end position="347"/>
    </location>
</feature>
<feature type="compositionally biased region" description="Low complexity" evidence="8">
    <location>
        <begin position="795"/>
        <end position="808"/>
    </location>
</feature>
<feature type="compositionally biased region" description="Low complexity" evidence="8">
    <location>
        <begin position="1905"/>
        <end position="1920"/>
    </location>
</feature>
<dbReference type="EMBL" id="LNIX01000025">
    <property type="protein sequence ID" value="OXA42622.1"/>
    <property type="molecule type" value="Genomic_DNA"/>
</dbReference>
<dbReference type="PANTHER" id="PTHR13059">
    <property type="entry name" value="HMG-BOX TRANSCRIPTION FACTOR BBX"/>
    <property type="match status" value="1"/>
</dbReference>
<keyword evidence="5" id="KW-0804">Transcription</keyword>
<feature type="DNA-binding region" description="HMG box" evidence="7">
    <location>
        <begin position="1799"/>
        <end position="1867"/>
    </location>
</feature>
<keyword evidence="4 7" id="KW-0238">DNA-binding</keyword>
<feature type="region of interest" description="Disordered" evidence="8">
    <location>
        <begin position="1557"/>
        <end position="1578"/>
    </location>
</feature>
<dbReference type="InterPro" id="IPR032147">
    <property type="entry name" value="Cic_dom"/>
</dbReference>
<feature type="compositionally biased region" description="Low complexity" evidence="8">
    <location>
        <begin position="1063"/>
        <end position="1077"/>
    </location>
</feature>
<feature type="compositionally biased region" description="Low complexity" evidence="8">
    <location>
        <begin position="1213"/>
        <end position="1228"/>
    </location>
</feature>
<feature type="region of interest" description="Disordered" evidence="8">
    <location>
        <begin position="2198"/>
        <end position="2224"/>
    </location>
</feature>
<accession>A0A226DAQ7</accession>
<feature type="region of interest" description="Disordered" evidence="8">
    <location>
        <begin position="372"/>
        <end position="482"/>
    </location>
</feature>
<dbReference type="Gene3D" id="1.10.30.10">
    <property type="entry name" value="High mobility group box domain"/>
    <property type="match status" value="1"/>
</dbReference>
<feature type="compositionally biased region" description="Low complexity" evidence="8">
    <location>
        <begin position="2401"/>
        <end position="2415"/>
    </location>
</feature>
<gene>
    <name evidence="10" type="ORF">Fcan01_22522</name>
</gene>
<feature type="compositionally biased region" description="Low complexity" evidence="8">
    <location>
        <begin position="698"/>
        <end position="711"/>
    </location>
</feature>
<feature type="compositionally biased region" description="Polar residues" evidence="8">
    <location>
        <begin position="1229"/>
        <end position="1238"/>
    </location>
</feature>
<protein>
    <submittedName>
        <fullName evidence="10">Protein capicua</fullName>
    </submittedName>
</protein>
<dbReference type="OMA" id="LGSWGWE"/>
<feature type="compositionally biased region" description="Low complexity" evidence="8">
    <location>
        <begin position="986"/>
        <end position="996"/>
    </location>
</feature>
<keyword evidence="2" id="KW-0597">Phosphoprotein</keyword>
<feature type="region of interest" description="Disordered" evidence="8">
    <location>
        <begin position="1871"/>
        <end position="1937"/>
    </location>
</feature>
<evidence type="ECO:0000256" key="4">
    <source>
        <dbReference type="ARBA" id="ARBA00023125"/>
    </source>
</evidence>
<dbReference type="PANTHER" id="PTHR13059:SF13">
    <property type="entry name" value="PROTEIN CAPICUA HOMOLOG"/>
    <property type="match status" value="1"/>
</dbReference>
<dbReference type="Pfam" id="PF25981">
    <property type="entry name" value="HTH_Cic_C"/>
    <property type="match status" value="1"/>
</dbReference>